<dbReference type="InterPro" id="IPR017907">
    <property type="entry name" value="Znf_RING_CS"/>
</dbReference>
<protein>
    <recommendedName>
        <fullName evidence="2">RBR-type E3 ubiquitin transferase</fullName>
        <ecNumber evidence="2">2.3.2.31</ecNumber>
    </recommendedName>
</protein>
<evidence type="ECO:0000256" key="3">
    <source>
        <dbReference type="ARBA" id="ARBA00022679"/>
    </source>
</evidence>
<dbReference type="PROSITE" id="PS00518">
    <property type="entry name" value="ZF_RING_1"/>
    <property type="match status" value="1"/>
</dbReference>
<evidence type="ECO:0000256" key="8">
    <source>
        <dbReference type="ARBA" id="ARBA00022833"/>
    </source>
</evidence>
<dbReference type="PANTHER" id="PTHR11685">
    <property type="entry name" value="RBR FAMILY RING FINGER AND IBR DOMAIN-CONTAINING"/>
    <property type="match status" value="1"/>
</dbReference>
<name>A0A816EFA7_9BILA</name>
<dbReference type="InterPro" id="IPR006575">
    <property type="entry name" value="RWD_dom"/>
</dbReference>
<comment type="catalytic activity">
    <reaction evidence="1">
        <text>[E2 ubiquitin-conjugating enzyme]-S-ubiquitinyl-L-cysteine + [acceptor protein]-L-lysine = [E2 ubiquitin-conjugating enzyme]-L-cysteine + [acceptor protein]-N(6)-ubiquitinyl-L-lysine.</text>
        <dbReference type="EC" id="2.3.2.31"/>
    </reaction>
</comment>
<dbReference type="InterPro" id="IPR016135">
    <property type="entry name" value="UBQ-conjugating_enzyme/RWD"/>
</dbReference>
<keyword evidence="4" id="KW-0479">Metal-binding</keyword>
<keyword evidence="5" id="KW-0677">Repeat</keyword>
<dbReference type="InterPro" id="IPR013083">
    <property type="entry name" value="Znf_RING/FYVE/PHD"/>
</dbReference>
<evidence type="ECO:0000259" key="10">
    <source>
        <dbReference type="PROSITE" id="PS50089"/>
    </source>
</evidence>
<feature type="domain" description="RWD" evidence="11">
    <location>
        <begin position="9"/>
        <end position="122"/>
    </location>
</feature>
<dbReference type="InterPro" id="IPR001841">
    <property type="entry name" value="Znf_RING"/>
</dbReference>
<proteinExistence type="predicted"/>
<evidence type="ECO:0000256" key="7">
    <source>
        <dbReference type="ARBA" id="ARBA00022786"/>
    </source>
</evidence>
<reference evidence="13" key="1">
    <citation type="submission" date="2021-02" db="EMBL/GenBank/DDBJ databases">
        <authorList>
            <person name="Nowell W R."/>
        </authorList>
    </citation>
    <scope>NUCLEOTIDE SEQUENCE</scope>
</reference>
<dbReference type="FunFam" id="3.30.40.10:FF:000137">
    <property type="entry name" value="RanBP-type and C3HC4-type zinc finger-containing protein 1"/>
    <property type="match status" value="1"/>
</dbReference>
<dbReference type="PROSITE" id="PS50089">
    <property type="entry name" value="ZF_RING_2"/>
    <property type="match status" value="1"/>
</dbReference>
<dbReference type="SMART" id="SM00184">
    <property type="entry name" value="RING"/>
    <property type="match status" value="2"/>
</dbReference>
<evidence type="ECO:0000256" key="2">
    <source>
        <dbReference type="ARBA" id="ARBA00012251"/>
    </source>
</evidence>
<dbReference type="OrthoDB" id="1431934at2759"/>
<evidence type="ECO:0000313" key="13">
    <source>
        <dbReference type="EMBL" id="CAF1645976.1"/>
    </source>
</evidence>
<comment type="caution">
    <text evidence="13">The sequence shown here is derived from an EMBL/GenBank/DDBJ whole genome shotgun (WGS) entry which is preliminary data.</text>
</comment>
<dbReference type="SUPFAM" id="SSF54495">
    <property type="entry name" value="UBC-like"/>
    <property type="match status" value="1"/>
</dbReference>
<keyword evidence="8" id="KW-0862">Zinc</keyword>
<dbReference type="PROSITE" id="PS51873">
    <property type="entry name" value="TRIAD"/>
    <property type="match status" value="1"/>
</dbReference>
<dbReference type="Gene3D" id="1.20.120.1750">
    <property type="match status" value="1"/>
</dbReference>
<organism evidence="13 15">
    <name type="scientific">Rotaria magnacalcarata</name>
    <dbReference type="NCBI Taxonomy" id="392030"/>
    <lineage>
        <taxon>Eukaryota</taxon>
        <taxon>Metazoa</taxon>
        <taxon>Spiralia</taxon>
        <taxon>Gnathifera</taxon>
        <taxon>Rotifera</taxon>
        <taxon>Eurotatoria</taxon>
        <taxon>Bdelloidea</taxon>
        <taxon>Philodinida</taxon>
        <taxon>Philodinidae</taxon>
        <taxon>Rotaria</taxon>
    </lineage>
</organism>
<evidence type="ECO:0000313" key="15">
    <source>
        <dbReference type="Proteomes" id="UP000663834"/>
    </source>
</evidence>
<keyword evidence="6 9" id="KW-0863">Zinc-finger</keyword>
<dbReference type="EMBL" id="CAJOBJ010003437">
    <property type="protein sequence ID" value="CAF3965455.1"/>
    <property type="molecule type" value="Genomic_DNA"/>
</dbReference>
<sequence length="549" mass="64229">MPNSEKQADEILALQSIFDHKFHLFNEHQYEILIEFDLPTTFTIRFNDKISLIQYLPPLSLIINYHDEYPSDEPPSFILSCFYFSKIDLIKLCQKIDEFSFIPGEVCVYDWIILIKQEITNEFIIRKDFIEQENDPRALNGYIVENAEKVFQNLIEYNQRREDDLFRNQLQTCSICTDIVPGIDCIRLHRCGHFYCRSCLNNYIRITFDNGKFGENLHCPQDQCRQALLPTEVKQTIQNDELYEKYERLTLQHGLESMKDIIWCPRCQSPVVSGPDSDKLAVCDLCRYAFCKKCKEIFHSQTMCHKDYLIEQMKLQHETERRLLKEEREAALVRIKRTQTPKESSKQQQIAKQRYCQIVIKLSEQDSLLQEILTSERINSQDIQYCPQCHVRIQKNGGCSHMHCARCNNDFTWRTIQEPAASIITPYLENEDYMGIKSFKEEFNKAASLVKNPVQENLEIPTDQTGNNSQQINDEDLKISIDNRSTIGSIILNRVKVCPSKSCKKVNVKMTEDNWLICSTCMKQYCFLCGAGVNGKKHFTRKCIRNTPI</sequence>
<dbReference type="Proteomes" id="UP000681720">
    <property type="component" value="Unassembled WGS sequence"/>
</dbReference>
<evidence type="ECO:0000259" key="12">
    <source>
        <dbReference type="PROSITE" id="PS51873"/>
    </source>
</evidence>
<dbReference type="Gene3D" id="3.10.110.10">
    <property type="entry name" value="Ubiquitin Conjugating Enzyme"/>
    <property type="match status" value="1"/>
</dbReference>
<evidence type="ECO:0000256" key="4">
    <source>
        <dbReference type="ARBA" id="ARBA00022723"/>
    </source>
</evidence>
<dbReference type="Pfam" id="PF05773">
    <property type="entry name" value="RWD"/>
    <property type="match status" value="1"/>
</dbReference>
<dbReference type="Gene3D" id="2.20.25.20">
    <property type="match status" value="1"/>
</dbReference>
<dbReference type="Gene3D" id="3.30.40.10">
    <property type="entry name" value="Zinc/RING finger domain, C3HC4 (zinc finger)"/>
    <property type="match status" value="1"/>
</dbReference>
<accession>A0A816EFA7</accession>
<dbReference type="InterPro" id="IPR031127">
    <property type="entry name" value="E3_UB_ligase_RBR"/>
</dbReference>
<dbReference type="GO" id="GO:0016567">
    <property type="term" value="P:protein ubiquitination"/>
    <property type="evidence" value="ECO:0007669"/>
    <property type="project" value="InterPro"/>
</dbReference>
<feature type="domain" description="RING-type" evidence="12">
    <location>
        <begin position="169"/>
        <end position="433"/>
    </location>
</feature>
<dbReference type="SMART" id="SM00647">
    <property type="entry name" value="IBR"/>
    <property type="match status" value="2"/>
</dbReference>
<evidence type="ECO:0000259" key="11">
    <source>
        <dbReference type="PROSITE" id="PS50908"/>
    </source>
</evidence>
<dbReference type="CDD" id="cd23821">
    <property type="entry name" value="RWD_IMPACT"/>
    <property type="match status" value="1"/>
</dbReference>
<evidence type="ECO:0000256" key="9">
    <source>
        <dbReference type="PROSITE-ProRule" id="PRU00175"/>
    </source>
</evidence>
<dbReference type="InterPro" id="IPR044066">
    <property type="entry name" value="TRIAD_supradom"/>
</dbReference>
<dbReference type="SUPFAM" id="SSF57850">
    <property type="entry name" value="RING/U-box"/>
    <property type="match status" value="4"/>
</dbReference>
<dbReference type="CDD" id="cd20341">
    <property type="entry name" value="BRcat_RBR_RNF14"/>
    <property type="match status" value="1"/>
</dbReference>
<dbReference type="Pfam" id="PF01485">
    <property type="entry name" value="IBR"/>
    <property type="match status" value="1"/>
</dbReference>
<dbReference type="GO" id="GO:0008270">
    <property type="term" value="F:zinc ion binding"/>
    <property type="evidence" value="ECO:0007669"/>
    <property type="project" value="UniProtKB-KW"/>
</dbReference>
<feature type="domain" description="RING-type" evidence="10">
    <location>
        <begin position="173"/>
        <end position="223"/>
    </location>
</feature>
<dbReference type="AlphaFoldDB" id="A0A816EFA7"/>
<evidence type="ECO:0000256" key="1">
    <source>
        <dbReference type="ARBA" id="ARBA00001798"/>
    </source>
</evidence>
<dbReference type="EMBL" id="CAJNOW010015887">
    <property type="protein sequence ID" value="CAF1645976.1"/>
    <property type="molecule type" value="Genomic_DNA"/>
</dbReference>
<keyword evidence="7" id="KW-0833">Ubl conjugation pathway</keyword>
<evidence type="ECO:0000256" key="5">
    <source>
        <dbReference type="ARBA" id="ARBA00022737"/>
    </source>
</evidence>
<evidence type="ECO:0000256" key="6">
    <source>
        <dbReference type="ARBA" id="ARBA00022771"/>
    </source>
</evidence>
<evidence type="ECO:0000313" key="14">
    <source>
        <dbReference type="EMBL" id="CAF3965455.1"/>
    </source>
</evidence>
<gene>
    <name evidence="14" type="ORF">GIL414_LOCUS9863</name>
    <name evidence="13" type="ORF">KQP761_LOCUS29006</name>
</gene>
<dbReference type="Pfam" id="PF22191">
    <property type="entry name" value="IBR_1"/>
    <property type="match status" value="1"/>
</dbReference>
<dbReference type="EC" id="2.3.2.31" evidence="2"/>
<keyword evidence="3" id="KW-0808">Transferase</keyword>
<dbReference type="InterPro" id="IPR002867">
    <property type="entry name" value="IBR_dom"/>
</dbReference>
<dbReference type="GO" id="GO:0061630">
    <property type="term" value="F:ubiquitin protein ligase activity"/>
    <property type="evidence" value="ECO:0007669"/>
    <property type="project" value="UniProtKB-EC"/>
</dbReference>
<dbReference type="Proteomes" id="UP000663834">
    <property type="component" value="Unassembled WGS sequence"/>
</dbReference>
<dbReference type="PROSITE" id="PS50908">
    <property type="entry name" value="RWD"/>
    <property type="match status" value="1"/>
</dbReference>